<feature type="region of interest" description="Disordered" evidence="1">
    <location>
        <begin position="1"/>
        <end position="49"/>
    </location>
</feature>
<gene>
    <name evidence="2" type="ORF">AVDCRST_MAG15-2308</name>
</gene>
<feature type="non-terminal residue" evidence="2">
    <location>
        <position position="317"/>
    </location>
</feature>
<feature type="region of interest" description="Disordered" evidence="1">
    <location>
        <begin position="216"/>
        <end position="317"/>
    </location>
</feature>
<feature type="compositionally biased region" description="Basic and acidic residues" evidence="1">
    <location>
        <begin position="252"/>
        <end position="279"/>
    </location>
</feature>
<protein>
    <submittedName>
        <fullName evidence="2">Predicted nucleoside ABC transporter, permease 1 component</fullName>
    </submittedName>
</protein>
<feature type="region of interest" description="Disordered" evidence="1">
    <location>
        <begin position="67"/>
        <end position="184"/>
    </location>
</feature>
<evidence type="ECO:0000313" key="2">
    <source>
        <dbReference type="EMBL" id="CAA9422862.1"/>
    </source>
</evidence>
<accession>A0A6J4PQS1</accession>
<feature type="compositionally biased region" description="Basic residues" evidence="1">
    <location>
        <begin position="301"/>
        <end position="317"/>
    </location>
</feature>
<feature type="compositionally biased region" description="Basic residues" evidence="1">
    <location>
        <begin position="73"/>
        <end position="98"/>
    </location>
</feature>
<feature type="compositionally biased region" description="Basic and acidic residues" evidence="1">
    <location>
        <begin position="25"/>
        <end position="48"/>
    </location>
</feature>
<organism evidence="2">
    <name type="scientific">uncultured Rubellimicrobium sp</name>
    <dbReference type="NCBI Taxonomy" id="543078"/>
    <lineage>
        <taxon>Bacteria</taxon>
        <taxon>Pseudomonadati</taxon>
        <taxon>Pseudomonadota</taxon>
        <taxon>Alphaproteobacteria</taxon>
        <taxon>Rhodobacterales</taxon>
        <taxon>Roseobacteraceae</taxon>
        <taxon>Rubellimicrobium</taxon>
        <taxon>environmental samples</taxon>
    </lineage>
</organism>
<reference evidence="2" key="1">
    <citation type="submission" date="2020-02" db="EMBL/GenBank/DDBJ databases">
        <authorList>
            <person name="Meier V. D."/>
        </authorList>
    </citation>
    <scope>NUCLEOTIDE SEQUENCE</scope>
    <source>
        <strain evidence="2">AVDCRST_MAG15</strain>
    </source>
</reference>
<proteinExistence type="predicted"/>
<feature type="compositionally biased region" description="Basic residues" evidence="1">
    <location>
        <begin position="111"/>
        <end position="120"/>
    </location>
</feature>
<sequence>GPLAALGRCHPRAPHLAPARGVHLGPRDPGHRAQPDLGAGDHDRRGHGIDPGLGLHALLRHELHLHGPCGRRGLSRPHVQHRRRGAGRDRGPRRRARGPLHPLAALEPRARGRLPRRRDLRRGLGGDPRLARGQAGQPHRHHDDHVQLHRRGAPQLPARGPVEAHRHHGDGDRPLPGGDAYPVLPRPLLLRRDDPVPGHARQHHLLHRRPSVLRRLGPDLEDAPRLRDPGLRPFRGGRALRGHRGHPHHHDLHADLRRPRGPHGDQQHPGRGRAADPQRRGGRGLHRHRRGADGPQPPAGRVHRRHPLRRALPRRGG</sequence>
<name>A0A6J4PQS1_9RHOB</name>
<dbReference type="EMBL" id="CADCUU010000342">
    <property type="protein sequence ID" value="CAA9422862.1"/>
    <property type="molecule type" value="Genomic_DNA"/>
</dbReference>
<dbReference type="AlphaFoldDB" id="A0A6J4PQS1"/>
<feature type="non-terminal residue" evidence="2">
    <location>
        <position position="1"/>
    </location>
</feature>
<feature type="compositionally biased region" description="Basic residues" evidence="1">
    <location>
        <begin position="280"/>
        <end position="290"/>
    </location>
</feature>
<feature type="compositionally biased region" description="Basic residues" evidence="1">
    <location>
        <begin position="238"/>
        <end position="251"/>
    </location>
</feature>
<evidence type="ECO:0000256" key="1">
    <source>
        <dbReference type="SAM" id="MobiDB-lite"/>
    </source>
</evidence>
<feature type="compositionally biased region" description="Basic and acidic residues" evidence="1">
    <location>
        <begin position="216"/>
        <end position="230"/>
    </location>
</feature>